<dbReference type="Proteomes" id="UP000179334">
    <property type="component" value="Unassembled WGS sequence"/>
</dbReference>
<comment type="caution">
    <text evidence="1">The sequence shown here is derived from an EMBL/GenBank/DDBJ whole genome shotgun (WGS) entry which is preliminary data.</text>
</comment>
<dbReference type="AlphaFoldDB" id="A0A1F6T1C0"/>
<reference evidence="1 2" key="1">
    <citation type="journal article" date="2016" name="Nat. Commun.">
        <title>Thousands of microbial genomes shed light on interconnected biogeochemical processes in an aquifer system.</title>
        <authorList>
            <person name="Anantharaman K."/>
            <person name="Brown C.T."/>
            <person name="Hug L.A."/>
            <person name="Sharon I."/>
            <person name="Castelle C.J."/>
            <person name="Probst A.J."/>
            <person name="Thomas B.C."/>
            <person name="Singh A."/>
            <person name="Wilkins M.J."/>
            <person name="Karaoz U."/>
            <person name="Brodie E.L."/>
            <person name="Williams K.H."/>
            <person name="Hubbard S.S."/>
            <person name="Banfield J.F."/>
        </authorList>
    </citation>
    <scope>NUCLEOTIDE SEQUENCE [LARGE SCALE GENOMIC DNA]</scope>
</reference>
<organism evidence="1 2">
    <name type="scientific">Candidatus Muproteobacteria bacterium RBG_16_64_10</name>
    <dbReference type="NCBI Taxonomy" id="1817757"/>
    <lineage>
        <taxon>Bacteria</taxon>
        <taxon>Pseudomonadati</taxon>
        <taxon>Pseudomonadota</taxon>
        <taxon>Candidatus Muproteobacteria</taxon>
    </lineage>
</organism>
<evidence type="ECO:0008006" key="3">
    <source>
        <dbReference type="Google" id="ProtNLM"/>
    </source>
</evidence>
<evidence type="ECO:0000313" key="2">
    <source>
        <dbReference type="Proteomes" id="UP000179334"/>
    </source>
</evidence>
<sequence>MSRLRYVPERGDVVWIDFNPTVGREQAGHRPALVLSPKTYNDFWGLFICCPITSKVKGYPFEVPILGHPDIAGVVLADHVKSLDWRSRRVTKKGRASERTVLETLGKLRALLNWQDGA</sequence>
<dbReference type="GO" id="GO:0004521">
    <property type="term" value="F:RNA endonuclease activity"/>
    <property type="evidence" value="ECO:0007669"/>
    <property type="project" value="TreeGrafter"/>
</dbReference>
<dbReference type="Pfam" id="PF02452">
    <property type="entry name" value="PemK_toxin"/>
    <property type="match status" value="1"/>
</dbReference>
<dbReference type="SUPFAM" id="SSF50118">
    <property type="entry name" value="Cell growth inhibitor/plasmid maintenance toxic component"/>
    <property type="match status" value="1"/>
</dbReference>
<dbReference type="GO" id="GO:0016075">
    <property type="term" value="P:rRNA catabolic process"/>
    <property type="evidence" value="ECO:0007669"/>
    <property type="project" value="TreeGrafter"/>
</dbReference>
<dbReference type="GO" id="GO:0006402">
    <property type="term" value="P:mRNA catabolic process"/>
    <property type="evidence" value="ECO:0007669"/>
    <property type="project" value="TreeGrafter"/>
</dbReference>
<dbReference type="InterPro" id="IPR003477">
    <property type="entry name" value="PemK-like"/>
</dbReference>
<dbReference type="EMBL" id="MFSR01000056">
    <property type="protein sequence ID" value="OGI38978.1"/>
    <property type="molecule type" value="Genomic_DNA"/>
</dbReference>
<dbReference type="GO" id="GO:0003677">
    <property type="term" value="F:DNA binding"/>
    <property type="evidence" value="ECO:0007669"/>
    <property type="project" value="InterPro"/>
</dbReference>
<proteinExistence type="predicted"/>
<dbReference type="InterPro" id="IPR011067">
    <property type="entry name" value="Plasmid_toxin/cell-grow_inhib"/>
</dbReference>
<evidence type="ECO:0000313" key="1">
    <source>
        <dbReference type="EMBL" id="OGI38978.1"/>
    </source>
</evidence>
<dbReference type="Gene3D" id="2.30.30.110">
    <property type="match status" value="1"/>
</dbReference>
<name>A0A1F6T1C0_9PROT</name>
<dbReference type="PANTHER" id="PTHR33988">
    <property type="entry name" value="ENDORIBONUCLEASE MAZF-RELATED"/>
    <property type="match status" value="1"/>
</dbReference>
<gene>
    <name evidence="1" type="ORF">A2V91_00310</name>
</gene>
<dbReference type="PANTHER" id="PTHR33988:SF3">
    <property type="entry name" value="ENDORIBONUCLEASE TOXIN CHPB-RELATED"/>
    <property type="match status" value="1"/>
</dbReference>
<protein>
    <recommendedName>
        <fullName evidence="3">mRNA-degrading endonuclease</fullName>
    </recommendedName>
</protein>
<accession>A0A1F6T1C0</accession>
<dbReference type="NCBIfam" id="NF007386">
    <property type="entry name" value="PRK09907.1"/>
    <property type="match status" value="1"/>
</dbReference>